<evidence type="ECO:0000256" key="9">
    <source>
        <dbReference type="SAM" id="Phobius"/>
    </source>
</evidence>
<dbReference type="PANTHER" id="PTHR21716:SF53">
    <property type="entry name" value="PERMEASE PERM-RELATED"/>
    <property type="match status" value="1"/>
</dbReference>
<comment type="similarity">
    <text evidence="2">Belongs to the autoinducer-2 exporter (AI-2E) (TC 2.A.86) family.</text>
</comment>
<protein>
    <submittedName>
        <fullName evidence="10">Putative PurR-regulated permease PerM</fullName>
    </submittedName>
</protein>
<evidence type="ECO:0000313" key="11">
    <source>
        <dbReference type="Proteomes" id="UP000295281"/>
    </source>
</evidence>
<proteinExistence type="inferred from homology"/>
<feature type="compositionally biased region" description="Low complexity" evidence="8">
    <location>
        <begin position="401"/>
        <end position="412"/>
    </location>
</feature>
<evidence type="ECO:0000256" key="3">
    <source>
        <dbReference type="ARBA" id="ARBA00022448"/>
    </source>
</evidence>
<keyword evidence="3" id="KW-0813">Transport</keyword>
<comment type="caution">
    <text evidence="10">The sequence shown here is derived from an EMBL/GenBank/DDBJ whole genome shotgun (WGS) entry which is preliminary data.</text>
</comment>
<evidence type="ECO:0000256" key="8">
    <source>
        <dbReference type="SAM" id="MobiDB-lite"/>
    </source>
</evidence>
<feature type="region of interest" description="Disordered" evidence="8">
    <location>
        <begin position="390"/>
        <end position="445"/>
    </location>
</feature>
<feature type="transmembrane region" description="Helical" evidence="9">
    <location>
        <begin position="183"/>
        <end position="208"/>
    </location>
</feature>
<evidence type="ECO:0000256" key="5">
    <source>
        <dbReference type="ARBA" id="ARBA00022692"/>
    </source>
</evidence>
<keyword evidence="4" id="KW-1003">Cell membrane</keyword>
<feature type="transmembrane region" description="Helical" evidence="9">
    <location>
        <begin position="51"/>
        <end position="70"/>
    </location>
</feature>
<evidence type="ECO:0000256" key="2">
    <source>
        <dbReference type="ARBA" id="ARBA00009773"/>
    </source>
</evidence>
<evidence type="ECO:0000256" key="6">
    <source>
        <dbReference type="ARBA" id="ARBA00022989"/>
    </source>
</evidence>
<dbReference type="GO" id="GO:0055085">
    <property type="term" value="P:transmembrane transport"/>
    <property type="evidence" value="ECO:0007669"/>
    <property type="project" value="TreeGrafter"/>
</dbReference>
<evidence type="ECO:0000313" key="10">
    <source>
        <dbReference type="EMBL" id="TDQ45891.1"/>
    </source>
</evidence>
<dbReference type="AlphaFoldDB" id="A0A4R6UGF3"/>
<accession>A0A4R6UGF3</accession>
<gene>
    <name evidence="10" type="ORF">EV190_12848</name>
</gene>
<evidence type="ECO:0000256" key="1">
    <source>
        <dbReference type="ARBA" id="ARBA00004651"/>
    </source>
</evidence>
<dbReference type="Proteomes" id="UP000295281">
    <property type="component" value="Unassembled WGS sequence"/>
</dbReference>
<keyword evidence="5 9" id="KW-0812">Transmembrane</keyword>
<feature type="transmembrane region" description="Helical" evidence="9">
    <location>
        <begin position="341"/>
        <end position="374"/>
    </location>
</feature>
<feature type="transmembrane region" description="Helical" evidence="9">
    <location>
        <begin position="298"/>
        <end position="321"/>
    </location>
</feature>
<keyword evidence="6 9" id="KW-1133">Transmembrane helix</keyword>
<evidence type="ECO:0000256" key="4">
    <source>
        <dbReference type="ARBA" id="ARBA00022475"/>
    </source>
</evidence>
<feature type="transmembrane region" description="Helical" evidence="9">
    <location>
        <begin position="76"/>
        <end position="96"/>
    </location>
</feature>
<dbReference type="EMBL" id="SNYN01000028">
    <property type="protein sequence ID" value="TDQ45891.1"/>
    <property type="molecule type" value="Genomic_DNA"/>
</dbReference>
<comment type="subcellular location">
    <subcellularLocation>
        <location evidence="1">Cell membrane</location>
        <topology evidence="1">Multi-pass membrane protein</topology>
    </subcellularLocation>
</comment>
<feature type="transmembrane region" description="Helical" evidence="9">
    <location>
        <begin position="108"/>
        <end position="130"/>
    </location>
</feature>
<sequence>MQGLRWKWPRGWSFGAIGNVRLPEREVRVVVEEAPPPVEEETNLLRTVSDAAWRLLVIGVVVALILWGAIYIRVVVIPIILAVFMTALLMPPTLWLRRRGMGRGLSTALIVLSAFVIFGGVVTLIVMPAVSGFNSIVTSVNEAIATLEGIAASFGLDDRIISDWVTTAQAELQSNSSQLISGAWAGAVAVGEVLIGVILVIVLTVYFVHSGDELTKWVRGLLPQRTRHAFQMAGDVSYGVMGRYVRGVALVGLIDAVGIGLVLVITLDLSLAMPLIILTFIGAFLPVIGAFMTGLISVLVGLVAEGWVVALIILGGTLAVQQLESHVLAPRVYGKALELPSAVVLLAISVGSIVGGIAGAFLATPVAAVLAALLRNRPVLVADTEAVAGTPSAEAVPKTDPGAPAALPTAPASSRGNGADRPAGSAAEPDRGNGGRSNGGRSGGE</sequence>
<feature type="compositionally biased region" description="Gly residues" evidence="8">
    <location>
        <begin position="434"/>
        <end position="445"/>
    </location>
</feature>
<evidence type="ECO:0000256" key="7">
    <source>
        <dbReference type="ARBA" id="ARBA00023136"/>
    </source>
</evidence>
<organism evidence="10 11">
    <name type="scientific">Actinorugispora endophytica</name>
    <dbReference type="NCBI Taxonomy" id="1605990"/>
    <lineage>
        <taxon>Bacteria</taxon>
        <taxon>Bacillati</taxon>
        <taxon>Actinomycetota</taxon>
        <taxon>Actinomycetes</taxon>
        <taxon>Streptosporangiales</taxon>
        <taxon>Nocardiopsidaceae</taxon>
        <taxon>Actinorugispora</taxon>
    </lineage>
</organism>
<dbReference type="PANTHER" id="PTHR21716">
    <property type="entry name" value="TRANSMEMBRANE PROTEIN"/>
    <property type="match status" value="1"/>
</dbReference>
<dbReference type="Pfam" id="PF01594">
    <property type="entry name" value="AI-2E_transport"/>
    <property type="match status" value="1"/>
</dbReference>
<feature type="transmembrane region" description="Helical" evidence="9">
    <location>
        <begin position="271"/>
        <end position="291"/>
    </location>
</feature>
<reference evidence="10 11" key="1">
    <citation type="submission" date="2019-03" db="EMBL/GenBank/DDBJ databases">
        <title>Genomic Encyclopedia of Type Strains, Phase IV (KMG-IV): sequencing the most valuable type-strain genomes for metagenomic binning, comparative biology and taxonomic classification.</title>
        <authorList>
            <person name="Goeker M."/>
        </authorList>
    </citation>
    <scope>NUCLEOTIDE SEQUENCE [LARGE SCALE GENOMIC DNA]</scope>
    <source>
        <strain evidence="10 11">DSM 46770</strain>
    </source>
</reference>
<keyword evidence="7 9" id="KW-0472">Membrane</keyword>
<name>A0A4R6UGF3_9ACTN</name>
<dbReference type="GO" id="GO:0005886">
    <property type="term" value="C:plasma membrane"/>
    <property type="evidence" value="ECO:0007669"/>
    <property type="project" value="UniProtKB-SubCell"/>
</dbReference>
<keyword evidence="11" id="KW-1185">Reference proteome</keyword>
<dbReference type="InterPro" id="IPR002549">
    <property type="entry name" value="AI-2E-like"/>
</dbReference>
<feature type="transmembrane region" description="Helical" evidence="9">
    <location>
        <begin position="247"/>
        <end position="265"/>
    </location>
</feature>